<dbReference type="RefSeq" id="WP_137194770.1">
    <property type="nucleotide sequence ID" value="NZ_CP039965.1"/>
</dbReference>
<name>A0A4P8EII8_9RHOB</name>
<dbReference type="SMART" id="SM00507">
    <property type="entry name" value="HNHc"/>
    <property type="match status" value="1"/>
</dbReference>
<dbReference type="EMBL" id="CP039965">
    <property type="protein sequence ID" value="QCO56960.1"/>
    <property type="molecule type" value="Genomic_DNA"/>
</dbReference>
<reference evidence="7 8" key="1">
    <citation type="submission" date="2019-05" db="EMBL/GenBank/DDBJ databases">
        <title>Pseudorhodobacter turbinis sp. nov., isolated from the gut of the Korean turban shell.</title>
        <authorList>
            <person name="Jeong Y.-S."/>
            <person name="Kang W.-R."/>
            <person name="Bae J.-W."/>
        </authorList>
    </citation>
    <scope>NUCLEOTIDE SEQUENCE [LARGE SCALE GENOMIC DNA]</scope>
    <source>
        <strain evidence="7 8">S12M18</strain>
        <plasmid evidence="7 8">unnamed1</plasmid>
    </source>
</reference>
<gene>
    <name evidence="7" type="ORF">EOK75_14265</name>
</gene>
<evidence type="ECO:0000256" key="2">
    <source>
        <dbReference type="ARBA" id="ARBA00022801"/>
    </source>
</evidence>
<dbReference type="GO" id="GO:0016787">
    <property type="term" value="F:hydrolase activity"/>
    <property type="evidence" value="ECO:0007669"/>
    <property type="project" value="UniProtKB-KW"/>
</dbReference>
<dbReference type="InterPro" id="IPR003615">
    <property type="entry name" value="HNH_nuc"/>
</dbReference>
<evidence type="ECO:0000256" key="4">
    <source>
        <dbReference type="ARBA" id="ARBA00040194"/>
    </source>
</evidence>
<dbReference type="InterPro" id="IPR002711">
    <property type="entry name" value="HNH"/>
</dbReference>
<dbReference type="OrthoDB" id="5292295at2"/>
<organism evidence="7 8">
    <name type="scientific">Pseudorhodobacter turbinis</name>
    <dbReference type="NCBI Taxonomy" id="2500533"/>
    <lineage>
        <taxon>Bacteria</taxon>
        <taxon>Pseudomonadati</taxon>
        <taxon>Pseudomonadota</taxon>
        <taxon>Alphaproteobacteria</taxon>
        <taxon>Rhodobacterales</taxon>
        <taxon>Paracoccaceae</taxon>
        <taxon>Pseudorhodobacter</taxon>
    </lineage>
</organism>
<dbReference type="PANTHER" id="PTHR41286:SF1">
    <property type="entry name" value="HNH NUCLEASE YAJD-RELATED"/>
    <property type="match status" value="1"/>
</dbReference>
<comment type="similarity">
    <text evidence="3">Belongs to the HNH nuclease family.</text>
</comment>
<dbReference type="GO" id="GO:0003676">
    <property type="term" value="F:nucleic acid binding"/>
    <property type="evidence" value="ECO:0007669"/>
    <property type="project" value="InterPro"/>
</dbReference>
<accession>A0A4P8EII8</accession>
<dbReference type="Pfam" id="PF01844">
    <property type="entry name" value="HNH"/>
    <property type="match status" value="1"/>
</dbReference>
<keyword evidence="7" id="KW-0614">Plasmid</keyword>
<evidence type="ECO:0000259" key="6">
    <source>
        <dbReference type="SMART" id="SM00507"/>
    </source>
</evidence>
<keyword evidence="8" id="KW-1185">Reference proteome</keyword>
<protein>
    <recommendedName>
        <fullName evidence="4">Putative HNH nuclease YajD</fullName>
    </recommendedName>
</protein>
<dbReference type="Gene3D" id="1.10.30.50">
    <property type="match status" value="1"/>
</dbReference>
<dbReference type="GO" id="GO:0008270">
    <property type="term" value="F:zinc ion binding"/>
    <property type="evidence" value="ECO:0007669"/>
    <property type="project" value="InterPro"/>
</dbReference>
<geneLocation type="plasmid" evidence="7 8">
    <name>unnamed1</name>
</geneLocation>
<dbReference type="CDD" id="cd00085">
    <property type="entry name" value="HNHc"/>
    <property type="match status" value="1"/>
</dbReference>
<feature type="compositionally biased region" description="Basic and acidic residues" evidence="5">
    <location>
        <begin position="82"/>
        <end position="94"/>
    </location>
</feature>
<feature type="domain" description="HNH nuclease" evidence="6">
    <location>
        <begin position="21"/>
        <end position="73"/>
    </location>
</feature>
<evidence type="ECO:0000313" key="8">
    <source>
        <dbReference type="Proteomes" id="UP000298631"/>
    </source>
</evidence>
<keyword evidence="2" id="KW-0378">Hydrolase</keyword>
<evidence type="ECO:0000256" key="1">
    <source>
        <dbReference type="ARBA" id="ARBA00022722"/>
    </source>
</evidence>
<dbReference type="PANTHER" id="PTHR41286">
    <property type="entry name" value="HNH NUCLEASE YAJD-RELATED"/>
    <property type="match status" value="1"/>
</dbReference>
<dbReference type="KEGG" id="pseb:EOK75_14265"/>
<dbReference type="AlphaFoldDB" id="A0A4P8EII8"/>
<keyword evidence="7" id="KW-0255">Endonuclease</keyword>
<proteinExistence type="inferred from homology"/>
<dbReference type="GO" id="GO:0005829">
    <property type="term" value="C:cytosol"/>
    <property type="evidence" value="ECO:0007669"/>
    <property type="project" value="TreeGrafter"/>
</dbReference>
<dbReference type="Proteomes" id="UP000298631">
    <property type="component" value="Plasmid unnamed1"/>
</dbReference>
<evidence type="ECO:0000313" key="7">
    <source>
        <dbReference type="EMBL" id="QCO56960.1"/>
    </source>
</evidence>
<sequence>MGMKDHFRHSKRVTSTRRWQSVRHAVLERDGWKCVQCGDQRRLEVDHIKPVRSHPELSFNPDNLQALCARCHTRKTRIEIGHKPLSKDRQKWRDSVNALMREGKKPNEHKENTHA</sequence>
<evidence type="ECO:0000256" key="5">
    <source>
        <dbReference type="SAM" id="MobiDB-lite"/>
    </source>
</evidence>
<feature type="compositionally biased region" description="Basic and acidic residues" evidence="5">
    <location>
        <begin position="101"/>
        <end position="115"/>
    </location>
</feature>
<keyword evidence="1" id="KW-0540">Nuclease</keyword>
<evidence type="ECO:0000256" key="3">
    <source>
        <dbReference type="ARBA" id="ARBA00038412"/>
    </source>
</evidence>
<feature type="region of interest" description="Disordered" evidence="5">
    <location>
        <begin position="82"/>
        <end position="115"/>
    </location>
</feature>
<dbReference type="GO" id="GO:0004519">
    <property type="term" value="F:endonuclease activity"/>
    <property type="evidence" value="ECO:0007669"/>
    <property type="project" value="UniProtKB-KW"/>
</dbReference>